<dbReference type="Proteomes" id="UP001280121">
    <property type="component" value="Unassembled WGS sequence"/>
</dbReference>
<accession>A0AAD9XC80</accession>
<protein>
    <submittedName>
        <fullName evidence="1">Uncharacterized protein</fullName>
    </submittedName>
</protein>
<proteinExistence type="predicted"/>
<comment type="caution">
    <text evidence="1">The sequence shown here is derived from an EMBL/GenBank/DDBJ whole genome shotgun (WGS) entry which is preliminary data.</text>
</comment>
<sequence length="68" mass="8075">MCLQLFDKMPREIIGCSDLKKLKNRRKVKKPTRDRLKCSSSKENYSEDQNIKFSNETCDQAHHSWSQD</sequence>
<dbReference type="EMBL" id="JANJYI010000003">
    <property type="protein sequence ID" value="KAK2656789.1"/>
    <property type="molecule type" value="Genomic_DNA"/>
</dbReference>
<evidence type="ECO:0000313" key="1">
    <source>
        <dbReference type="EMBL" id="KAK2656789.1"/>
    </source>
</evidence>
<organism evidence="1 2">
    <name type="scientific">Dipteronia dyeriana</name>
    <dbReference type="NCBI Taxonomy" id="168575"/>
    <lineage>
        <taxon>Eukaryota</taxon>
        <taxon>Viridiplantae</taxon>
        <taxon>Streptophyta</taxon>
        <taxon>Embryophyta</taxon>
        <taxon>Tracheophyta</taxon>
        <taxon>Spermatophyta</taxon>
        <taxon>Magnoliopsida</taxon>
        <taxon>eudicotyledons</taxon>
        <taxon>Gunneridae</taxon>
        <taxon>Pentapetalae</taxon>
        <taxon>rosids</taxon>
        <taxon>malvids</taxon>
        <taxon>Sapindales</taxon>
        <taxon>Sapindaceae</taxon>
        <taxon>Hippocastanoideae</taxon>
        <taxon>Acereae</taxon>
        <taxon>Dipteronia</taxon>
    </lineage>
</organism>
<name>A0AAD9XC80_9ROSI</name>
<gene>
    <name evidence="1" type="ORF">Ddye_009841</name>
</gene>
<keyword evidence="2" id="KW-1185">Reference proteome</keyword>
<reference evidence="1" key="1">
    <citation type="journal article" date="2023" name="Plant J.">
        <title>Genome sequences and population genomics provide insights into the demographic history, inbreeding, and mutation load of two 'living fossil' tree species of Dipteronia.</title>
        <authorList>
            <person name="Feng Y."/>
            <person name="Comes H.P."/>
            <person name="Chen J."/>
            <person name="Zhu S."/>
            <person name="Lu R."/>
            <person name="Zhang X."/>
            <person name="Li P."/>
            <person name="Qiu J."/>
            <person name="Olsen K.M."/>
            <person name="Qiu Y."/>
        </authorList>
    </citation>
    <scope>NUCLEOTIDE SEQUENCE</scope>
    <source>
        <strain evidence="1">KIB01</strain>
    </source>
</reference>
<dbReference type="AlphaFoldDB" id="A0AAD9XC80"/>
<evidence type="ECO:0000313" key="2">
    <source>
        <dbReference type="Proteomes" id="UP001280121"/>
    </source>
</evidence>